<keyword evidence="2" id="KW-1185">Reference proteome</keyword>
<name>A0A8X6JG38_TRICU</name>
<accession>A0A8X6JG38</accession>
<sequence length="139" mass="15935">MVTWIRSEMVLIAKNEWNDVSLKTHPKIAQGCWGSTQTTQLPPQGKLLTSHKSQRLLPLKQNEPIREKEEHYVKVMAANTEWAGMSKVSNTCMTLTPHPFIQYPTISNGPQNNRVFLKRKRKTLQNTFGDSILKTVFSK</sequence>
<evidence type="ECO:0000313" key="2">
    <source>
        <dbReference type="Proteomes" id="UP000887116"/>
    </source>
</evidence>
<protein>
    <submittedName>
        <fullName evidence="1">Uncharacterized protein</fullName>
    </submittedName>
</protein>
<dbReference type="AlphaFoldDB" id="A0A8X6JG38"/>
<proteinExistence type="predicted"/>
<reference evidence="1" key="1">
    <citation type="submission" date="2020-07" db="EMBL/GenBank/DDBJ databases">
        <title>Multicomponent nature underlies the extraordinary mechanical properties of spider dragline silk.</title>
        <authorList>
            <person name="Kono N."/>
            <person name="Nakamura H."/>
            <person name="Mori M."/>
            <person name="Yoshida Y."/>
            <person name="Ohtoshi R."/>
            <person name="Malay A.D."/>
            <person name="Moran D.A.P."/>
            <person name="Tomita M."/>
            <person name="Numata K."/>
            <person name="Arakawa K."/>
        </authorList>
    </citation>
    <scope>NUCLEOTIDE SEQUENCE</scope>
</reference>
<dbReference type="Proteomes" id="UP000887116">
    <property type="component" value="Unassembled WGS sequence"/>
</dbReference>
<comment type="caution">
    <text evidence="1">The sequence shown here is derived from an EMBL/GenBank/DDBJ whole genome shotgun (WGS) entry which is preliminary data.</text>
</comment>
<organism evidence="1 2">
    <name type="scientific">Trichonephila clavata</name>
    <name type="common">Joro spider</name>
    <name type="synonym">Nephila clavata</name>
    <dbReference type="NCBI Taxonomy" id="2740835"/>
    <lineage>
        <taxon>Eukaryota</taxon>
        <taxon>Metazoa</taxon>
        <taxon>Ecdysozoa</taxon>
        <taxon>Arthropoda</taxon>
        <taxon>Chelicerata</taxon>
        <taxon>Arachnida</taxon>
        <taxon>Araneae</taxon>
        <taxon>Araneomorphae</taxon>
        <taxon>Entelegynae</taxon>
        <taxon>Araneoidea</taxon>
        <taxon>Nephilidae</taxon>
        <taxon>Trichonephila</taxon>
    </lineage>
</organism>
<evidence type="ECO:0000313" key="1">
    <source>
        <dbReference type="EMBL" id="GFR05121.1"/>
    </source>
</evidence>
<dbReference type="EMBL" id="BMAO01035669">
    <property type="protein sequence ID" value="GFR05121.1"/>
    <property type="molecule type" value="Genomic_DNA"/>
</dbReference>
<gene>
    <name evidence="1" type="ORF">TNCT_219021</name>
</gene>